<comment type="caution">
    <text evidence="2">The sequence shown here is derived from an EMBL/GenBank/DDBJ whole genome shotgun (WGS) entry which is preliminary data.</text>
</comment>
<dbReference type="RefSeq" id="WP_200192120.1">
    <property type="nucleotide sequence ID" value="NZ_JAENHM010000027.1"/>
</dbReference>
<dbReference type="PANTHER" id="PTHR43019">
    <property type="entry name" value="SERINE ENDOPROTEASE DEGS"/>
    <property type="match status" value="1"/>
</dbReference>
<evidence type="ECO:0000256" key="1">
    <source>
        <dbReference type="SAM" id="SignalP"/>
    </source>
</evidence>
<keyword evidence="1" id="KW-0732">Signal</keyword>
<name>A0ABS1F244_9PROT</name>
<reference evidence="3" key="1">
    <citation type="submission" date="2021-01" db="EMBL/GenBank/DDBJ databases">
        <title>Genome public.</title>
        <authorList>
            <person name="Liu C."/>
            <person name="Sun Q."/>
        </authorList>
    </citation>
    <scope>NUCLEOTIDE SEQUENCE [LARGE SCALE GENOMIC DNA]</scope>
    <source>
        <strain evidence="3">YIM B02556</strain>
    </source>
</reference>
<accession>A0ABS1F244</accession>
<protein>
    <submittedName>
        <fullName evidence="2">Trypsin-like peptidase domain-containing protein</fullName>
    </submittedName>
</protein>
<sequence>MSGGVLPSLAALNAQLRGWLIMILATSLCTPEAGAATPAEVTTANQDSVVFIESTAPGPDGNPVTETGTGFIVSRRGYVLTANHLLSANQSAKLVGHIKSRFAQAIPVQRLTIPGCCDLALLSLPSGLGPFKPVTLGNPDSLKVGDPVITLGFALDTDLSATAGILGAQGGNTDGLWRITNPVTWGDSGSPVFDSKGRVVGLVKGGVAGAAGVNFIIPLNFACGLLLAANVPCLPPTGGQQGVAPIALSDGRLVMPWPLSEITSAELRLRNIDDYADVYVNGTHVINQAVYGQILQFSQFTSLLKVGENEIRVVIKNGQYGGCGAALDVHVNGEAIQGLQRAWTVPIENAFIGGLCVDDSILFMIE</sequence>
<dbReference type="SUPFAM" id="SSF50494">
    <property type="entry name" value="Trypsin-like serine proteases"/>
    <property type="match status" value="1"/>
</dbReference>
<dbReference type="Gene3D" id="2.60.120.260">
    <property type="entry name" value="Galactose-binding domain-like"/>
    <property type="match status" value="1"/>
</dbReference>
<proteinExistence type="predicted"/>
<feature type="signal peptide" evidence="1">
    <location>
        <begin position="1"/>
        <end position="35"/>
    </location>
</feature>
<feature type="chain" id="PRO_5045519689" evidence="1">
    <location>
        <begin position="36"/>
        <end position="366"/>
    </location>
</feature>
<dbReference type="PANTHER" id="PTHR43019:SF23">
    <property type="entry name" value="PROTEASE DO-LIKE 5, CHLOROPLASTIC"/>
    <property type="match status" value="1"/>
</dbReference>
<organism evidence="2 3">
    <name type="scientific">Azospirillum endophyticum</name>
    <dbReference type="NCBI Taxonomy" id="2800326"/>
    <lineage>
        <taxon>Bacteria</taxon>
        <taxon>Pseudomonadati</taxon>
        <taxon>Pseudomonadota</taxon>
        <taxon>Alphaproteobacteria</taxon>
        <taxon>Rhodospirillales</taxon>
        <taxon>Azospirillaceae</taxon>
        <taxon>Azospirillum</taxon>
    </lineage>
</organism>
<dbReference type="Proteomes" id="UP000652760">
    <property type="component" value="Unassembled WGS sequence"/>
</dbReference>
<dbReference type="SUPFAM" id="SSF49785">
    <property type="entry name" value="Galactose-binding domain-like"/>
    <property type="match status" value="1"/>
</dbReference>
<dbReference type="InterPro" id="IPR008979">
    <property type="entry name" value="Galactose-bd-like_sf"/>
</dbReference>
<dbReference type="EMBL" id="JAENHM010000027">
    <property type="protein sequence ID" value="MBK1837483.1"/>
    <property type="molecule type" value="Genomic_DNA"/>
</dbReference>
<dbReference type="Pfam" id="PF13365">
    <property type="entry name" value="Trypsin_2"/>
    <property type="match status" value="1"/>
</dbReference>
<dbReference type="Gene3D" id="2.40.10.120">
    <property type="match status" value="1"/>
</dbReference>
<gene>
    <name evidence="2" type="ORF">JHL17_08665</name>
</gene>
<dbReference type="InterPro" id="IPR009003">
    <property type="entry name" value="Peptidase_S1_PA"/>
</dbReference>
<keyword evidence="3" id="KW-1185">Reference proteome</keyword>
<evidence type="ECO:0000313" key="3">
    <source>
        <dbReference type="Proteomes" id="UP000652760"/>
    </source>
</evidence>
<evidence type="ECO:0000313" key="2">
    <source>
        <dbReference type="EMBL" id="MBK1837483.1"/>
    </source>
</evidence>